<protein>
    <recommendedName>
        <fullName evidence="18">Receptor protein-tyrosine kinase</fullName>
    </recommendedName>
</protein>
<dbReference type="InterPro" id="IPR001611">
    <property type="entry name" value="Leu-rich_rpt"/>
</dbReference>
<feature type="non-terminal residue" evidence="16">
    <location>
        <position position="919"/>
    </location>
</feature>
<feature type="domain" description="Protein kinase" evidence="14">
    <location>
        <begin position="612"/>
        <end position="883"/>
    </location>
</feature>
<dbReference type="EMBL" id="CALNXI010000913">
    <property type="protein sequence ID" value="CAH3146533.1"/>
    <property type="molecule type" value="Genomic_DNA"/>
</dbReference>
<dbReference type="SMART" id="SM00369">
    <property type="entry name" value="LRR_TYP"/>
    <property type="match status" value="8"/>
</dbReference>
<dbReference type="PROSITE" id="PS50026">
    <property type="entry name" value="EGF_3"/>
    <property type="match status" value="1"/>
</dbReference>
<evidence type="ECO:0000313" key="17">
    <source>
        <dbReference type="Proteomes" id="UP001159427"/>
    </source>
</evidence>
<dbReference type="InterPro" id="IPR001245">
    <property type="entry name" value="Ser-Thr/Tyr_kinase_cat_dom"/>
</dbReference>
<comment type="subcellular location">
    <subcellularLocation>
        <location evidence="1">Membrane</location>
        <topology evidence="1">Single-pass type I membrane protein</topology>
    </subcellularLocation>
</comment>
<keyword evidence="17" id="KW-1185">Reference proteome</keyword>
<evidence type="ECO:0000256" key="5">
    <source>
        <dbReference type="ARBA" id="ARBA00022737"/>
    </source>
</evidence>
<dbReference type="InterPro" id="IPR032675">
    <property type="entry name" value="LRR_dom_sf"/>
</dbReference>
<dbReference type="Pfam" id="PF13855">
    <property type="entry name" value="LRR_8"/>
    <property type="match status" value="1"/>
</dbReference>
<evidence type="ECO:0000256" key="12">
    <source>
        <dbReference type="SAM" id="Phobius"/>
    </source>
</evidence>
<dbReference type="Gene3D" id="3.30.200.20">
    <property type="entry name" value="Phosphorylase Kinase, domain 1"/>
    <property type="match status" value="1"/>
</dbReference>
<dbReference type="PROSITE" id="PS01187">
    <property type="entry name" value="EGF_CA"/>
    <property type="match status" value="1"/>
</dbReference>
<dbReference type="SMART" id="SM00082">
    <property type="entry name" value="LRRCT"/>
    <property type="match status" value="1"/>
</dbReference>
<keyword evidence="11" id="KW-0067">ATP-binding</keyword>
<dbReference type="PROSITE" id="PS50011">
    <property type="entry name" value="PROTEIN_KINASE_DOM"/>
    <property type="match status" value="1"/>
</dbReference>
<evidence type="ECO:0000256" key="10">
    <source>
        <dbReference type="PROSITE-ProRule" id="PRU00076"/>
    </source>
</evidence>
<dbReference type="InterPro" id="IPR000152">
    <property type="entry name" value="EGF-type_Asp/Asn_hydroxyl_site"/>
</dbReference>
<dbReference type="PROSITE" id="PS00010">
    <property type="entry name" value="ASX_HYDROXYL"/>
    <property type="match status" value="1"/>
</dbReference>
<evidence type="ECO:0000256" key="4">
    <source>
        <dbReference type="ARBA" id="ARBA00022729"/>
    </source>
</evidence>
<dbReference type="InterPro" id="IPR017441">
    <property type="entry name" value="Protein_kinase_ATP_BS"/>
</dbReference>
<keyword evidence="7" id="KW-0829">Tyrosine-protein kinase</keyword>
<evidence type="ECO:0000256" key="6">
    <source>
        <dbReference type="ARBA" id="ARBA00022902"/>
    </source>
</evidence>
<dbReference type="InterPro" id="IPR003591">
    <property type="entry name" value="Leu-rich_rpt_typical-subtyp"/>
</dbReference>
<organism evidence="16 17">
    <name type="scientific">Porites evermanni</name>
    <dbReference type="NCBI Taxonomy" id="104178"/>
    <lineage>
        <taxon>Eukaryota</taxon>
        <taxon>Metazoa</taxon>
        <taxon>Cnidaria</taxon>
        <taxon>Anthozoa</taxon>
        <taxon>Hexacorallia</taxon>
        <taxon>Scleractinia</taxon>
        <taxon>Fungiina</taxon>
        <taxon>Poritidae</taxon>
        <taxon>Porites</taxon>
    </lineage>
</organism>
<dbReference type="PROSITE" id="PS00109">
    <property type="entry name" value="PROTEIN_KINASE_TYR"/>
    <property type="match status" value="1"/>
</dbReference>
<dbReference type="Proteomes" id="UP001159427">
    <property type="component" value="Unassembled WGS sequence"/>
</dbReference>
<name>A0ABN8PLX3_9CNID</name>
<dbReference type="SUPFAM" id="SSF56112">
    <property type="entry name" value="Protein kinase-like (PK-like)"/>
    <property type="match status" value="1"/>
</dbReference>
<feature type="domain" description="EGF-like" evidence="15">
    <location>
        <begin position="475"/>
        <end position="515"/>
    </location>
</feature>
<evidence type="ECO:0000313" key="16">
    <source>
        <dbReference type="EMBL" id="CAH3146533.1"/>
    </source>
</evidence>
<dbReference type="SMART" id="SM00181">
    <property type="entry name" value="EGF"/>
    <property type="match status" value="2"/>
</dbReference>
<keyword evidence="7" id="KW-0418">Kinase</keyword>
<evidence type="ECO:0000256" key="8">
    <source>
        <dbReference type="ARBA" id="ARBA00023157"/>
    </source>
</evidence>
<keyword evidence="11" id="KW-0547">Nucleotide-binding</keyword>
<keyword evidence="2 10" id="KW-0245">EGF-like domain</keyword>
<dbReference type="Gene3D" id="1.10.510.10">
    <property type="entry name" value="Transferase(Phosphotransferase) domain 1"/>
    <property type="match status" value="1"/>
</dbReference>
<dbReference type="Pfam" id="PF07714">
    <property type="entry name" value="PK_Tyr_Ser-Thr"/>
    <property type="match status" value="1"/>
</dbReference>
<reference evidence="16 17" key="1">
    <citation type="submission" date="2022-05" db="EMBL/GenBank/DDBJ databases">
        <authorList>
            <consortium name="Genoscope - CEA"/>
            <person name="William W."/>
        </authorList>
    </citation>
    <scope>NUCLEOTIDE SEQUENCE [LARGE SCALE GENOMIC DNA]</scope>
</reference>
<sequence length="919" mass="104544">MRCVICIITSAIAFHITFQALSTAHETGKSFQTAGCSYVTKYCNSSMDDLDRNSLFSSTAVNCSARNLTYFPTHLPSTTTELVLSYNKISEINMEEMKSIPYLKELWVEENNFSFISDGVFENNFMLESLNVGGNYMVDLSPGIFQGLRNLMKLYLHRNRIFRLKKRTFQYLLSLNELYLNGNEIFMIEKEAFHGLNHLSLLDLSNNKLRKISGESFGRLASLQKLNLGYNQISRVQYRSFFNLTNLKVFVINDNNLTTVPRALTFPREVEHLDLSVNPIEFVPMEAFARLHLLEILNLSFSKVRVFHGNHLKKLLPRLRLFVHHNPMDCTCDLRWLKQWFEDDILRSSEIRSLPHVKCEYPKSLTGKSIMTVNIADMNCSCEYCQKSSECSSDRNTCNCNDDSRAGHLATCRSIVASSNASSELMCSFSQGKCFCSNMSEVCENNAYLTYENCYSPDCVCKPGYHGNGFLNCTDVDECHQEHNLCHKDADCINTEGSYQCVCRNGYQGNGTVCDSMKHQTVVAIVTTSVSMVIFVVLISTLVFCIFPKRRAIPREEREYPPTGRKKKKKQSTKRYVDLYKIRQLSFTNTVFRQELESSVHGDEWEIPRKKLRLIRAIGEGAFGVVMEGTLDTDEGITRVAVKTLKPDADRYDYKDLMTELTIMKQAGSHPNIVSLLGACSKEGPLYLVMEFVSGGNLLAYLRSNRCENPHYINMSSSLNERQLLKIAEDVANGMNYLSSLNLLHRDLAARNVLLTEEKVAKVTDFGLARDVHTEGIYTKTTTSGRLPVKWMAPESIRFYSYTSKSDVWSFGILLWEIITMGECPYPGIPARLLAGKLMSGYRMTKPSQCSDELYEVMRACWQLDTEARPTFAELANILHGILARTGRAYVNLGLETYTSNTDQIQTTEVEIHEFKDEE</sequence>
<dbReference type="SUPFAM" id="SSF52058">
    <property type="entry name" value="L domain-like"/>
    <property type="match status" value="1"/>
</dbReference>
<dbReference type="InterPro" id="IPR000483">
    <property type="entry name" value="Cys-rich_flank_reg_C"/>
</dbReference>
<dbReference type="Pfam" id="PF07645">
    <property type="entry name" value="EGF_CA"/>
    <property type="match status" value="1"/>
</dbReference>
<feature type="chain" id="PRO_5047398953" description="Receptor protein-tyrosine kinase" evidence="13">
    <location>
        <begin position="20"/>
        <end position="919"/>
    </location>
</feature>
<evidence type="ECO:0000256" key="11">
    <source>
        <dbReference type="PROSITE-ProRule" id="PRU10141"/>
    </source>
</evidence>
<evidence type="ECO:0000256" key="1">
    <source>
        <dbReference type="ARBA" id="ARBA00004479"/>
    </source>
</evidence>
<dbReference type="InterPro" id="IPR009030">
    <property type="entry name" value="Growth_fac_rcpt_cys_sf"/>
</dbReference>
<keyword evidence="12" id="KW-0812">Transmembrane</keyword>
<dbReference type="SMART" id="SM00179">
    <property type="entry name" value="EGF_CA"/>
    <property type="match status" value="1"/>
</dbReference>
<comment type="caution">
    <text evidence="16">The sequence shown here is derived from an EMBL/GenBank/DDBJ whole genome shotgun (WGS) entry which is preliminary data.</text>
</comment>
<dbReference type="Gene3D" id="3.80.10.10">
    <property type="entry name" value="Ribonuclease Inhibitor"/>
    <property type="match status" value="2"/>
</dbReference>
<keyword evidence="8" id="KW-1015">Disulfide bond</keyword>
<feature type="binding site" evidence="11">
    <location>
        <position position="643"/>
    </location>
    <ligand>
        <name>ATP</name>
        <dbReference type="ChEBI" id="CHEBI:30616"/>
    </ligand>
</feature>
<dbReference type="SUPFAM" id="SSF57184">
    <property type="entry name" value="Growth factor receptor domain"/>
    <property type="match status" value="1"/>
</dbReference>
<dbReference type="PROSITE" id="PS51450">
    <property type="entry name" value="LRR"/>
    <property type="match status" value="1"/>
</dbReference>
<keyword evidence="3" id="KW-0433">Leucine-rich repeat</keyword>
<dbReference type="PROSITE" id="PS01186">
    <property type="entry name" value="EGF_2"/>
    <property type="match status" value="1"/>
</dbReference>
<keyword evidence="7" id="KW-0808">Transferase</keyword>
<proteinExistence type="predicted"/>
<comment type="caution">
    <text evidence="10">Lacks conserved residue(s) required for the propagation of feature annotation.</text>
</comment>
<keyword evidence="4 13" id="KW-0732">Signal</keyword>
<evidence type="ECO:0000256" key="2">
    <source>
        <dbReference type="ARBA" id="ARBA00022536"/>
    </source>
</evidence>
<gene>
    <name evidence="16" type="ORF">PEVE_00043979</name>
</gene>
<dbReference type="InterPro" id="IPR000719">
    <property type="entry name" value="Prot_kinase_dom"/>
</dbReference>
<evidence type="ECO:0000256" key="9">
    <source>
        <dbReference type="ARBA" id="ARBA00051243"/>
    </source>
</evidence>
<keyword evidence="5" id="KW-0677">Repeat</keyword>
<dbReference type="SUPFAM" id="SSF57196">
    <property type="entry name" value="EGF/Laminin"/>
    <property type="match status" value="1"/>
</dbReference>
<dbReference type="PANTHER" id="PTHR24416">
    <property type="entry name" value="TYROSINE-PROTEIN KINASE RECEPTOR"/>
    <property type="match status" value="1"/>
</dbReference>
<comment type="catalytic activity">
    <reaction evidence="9">
        <text>L-tyrosyl-[protein] + ATP = O-phospho-L-tyrosyl-[protein] + ADP + H(+)</text>
        <dbReference type="Rhea" id="RHEA:10596"/>
        <dbReference type="Rhea" id="RHEA-COMP:10136"/>
        <dbReference type="Rhea" id="RHEA-COMP:20101"/>
        <dbReference type="ChEBI" id="CHEBI:15378"/>
        <dbReference type="ChEBI" id="CHEBI:30616"/>
        <dbReference type="ChEBI" id="CHEBI:46858"/>
        <dbReference type="ChEBI" id="CHEBI:61978"/>
        <dbReference type="ChEBI" id="CHEBI:456216"/>
        <dbReference type="EC" id="2.7.10.1"/>
    </reaction>
</comment>
<evidence type="ECO:0008006" key="18">
    <source>
        <dbReference type="Google" id="ProtNLM"/>
    </source>
</evidence>
<evidence type="ECO:0000259" key="14">
    <source>
        <dbReference type="PROSITE" id="PS50011"/>
    </source>
</evidence>
<dbReference type="SMART" id="SM00219">
    <property type="entry name" value="TyrKc"/>
    <property type="match status" value="1"/>
</dbReference>
<feature type="signal peptide" evidence="13">
    <location>
        <begin position="1"/>
        <end position="19"/>
    </location>
</feature>
<keyword evidence="12" id="KW-1133">Transmembrane helix</keyword>
<evidence type="ECO:0000256" key="13">
    <source>
        <dbReference type="SAM" id="SignalP"/>
    </source>
</evidence>
<feature type="transmembrane region" description="Helical" evidence="12">
    <location>
        <begin position="522"/>
        <end position="547"/>
    </location>
</feature>
<dbReference type="PRINTS" id="PR00109">
    <property type="entry name" value="TYRKINASE"/>
</dbReference>
<dbReference type="PROSITE" id="PS00107">
    <property type="entry name" value="PROTEIN_KINASE_ATP"/>
    <property type="match status" value="1"/>
</dbReference>
<dbReference type="InterPro" id="IPR000742">
    <property type="entry name" value="EGF"/>
</dbReference>
<keyword evidence="6" id="KW-0524">Neurogenesis</keyword>
<accession>A0ABN8PLX3</accession>
<dbReference type="InterPro" id="IPR008266">
    <property type="entry name" value="Tyr_kinase_AS"/>
</dbReference>
<dbReference type="PANTHER" id="PTHR24416:SF622">
    <property type="entry name" value="PROTEIN KINASE DOMAIN-CONTAINING PROTEIN"/>
    <property type="match status" value="1"/>
</dbReference>
<evidence type="ECO:0000256" key="7">
    <source>
        <dbReference type="ARBA" id="ARBA00023137"/>
    </source>
</evidence>
<dbReference type="InterPro" id="IPR050122">
    <property type="entry name" value="RTK"/>
</dbReference>
<evidence type="ECO:0000259" key="15">
    <source>
        <dbReference type="PROSITE" id="PS50026"/>
    </source>
</evidence>
<keyword evidence="12" id="KW-0472">Membrane</keyword>
<dbReference type="CDD" id="cd00054">
    <property type="entry name" value="EGF_CA"/>
    <property type="match status" value="1"/>
</dbReference>
<dbReference type="CDD" id="cd00192">
    <property type="entry name" value="PTKc"/>
    <property type="match status" value="1"/>
</dbReference>
<dbReference type="InterPro" id="IPR001881">
    <property type="entry name" value="EGF-like_Ca-bd_dom"/>
</dbReference>
<evidence type="ECO:0000256" key="3">
    <source>
        <dbReference type="ARBA" id="ARBA00022614"/>
    </source>
</evidence>
<dbReference type="InterPro" id="IPR011009">
    <property type="entry name" value="Kinase-like_dom_sf"/>
</dbReference>
<dbReference type="Gene3D" id="2.10.25.10">
    <property type="entry name" value="Laminin"/>
    <property type="match status" value="1"/>
</dbReference>
<dbReference type="InterPro" id="IPR049883">
    <property type="entry name" value="NOTCH1_EGF-like"/>
</dbReference>
<dbReference type="InterPro" id="IPR020635">
    <property type="entry name" value="Tyr_kinase_cat_dom"/>
</dbReference>
<dbReference type="InterPro" id="IPR018097">
    <property type="entry name" value="EGF_Ca-bd_CS"/>
</dbReference>